<dbReference type="OrthoDB" id="165683at2"/>
<dbReference type="RefSeq" id="WP_147024019.1">
    <property type="nucleotide sequence ID" value="NZ_BJZU01000004.1"/>
</dbReference>
<dbReference type="EMBL" id="BJZU01000004">
    <property type="protein sequence ID" value="GEP02334.1"/>
    <property type="molecule type" value="Genomic_DNA"/>
</dbReference>
<dbReference type="EMBL" id="BSPK01000117">
    <property type="protein sequence ID" value="GLS67713.1"/>
    <property type="molecule type" value="Genomic_DNA"/>
</dbReference>
<gene>
    <name evidence="2" type="ORF">GCM10007888_60980</name>
    <name evidence="1" type="ORF">MOX02_03720</name>
</gene>
<reference evidence="1 3" key="3">
    <citation type="submission" date="2019-07" db="EMBL/GenBank/DDBJ databases">
        <title>Whole genome shotgun sequence of Methylobacterium oxalidis NBRC 107715.</title>
        <authorList>
            <person name="Hosoyama A."/>
            <person name="Uohara A."/>
            <person name="Ohji S."/>
            <person name="Ichikawa N."/>
        </authorList>
    </citation>
    <scope>NUCLEOTIDE SEQUENCE [LARGE SCALE GENOMIC DNA]</scope>
    <source>
        <strain evidence="1 3">NBRC 107715</strain>
    </source>
</reference>
<protein>
    <recommendedName>
        <fullName evidence="5">GYD domain-containing protein</fullName>
    </recommendedName>
</protein>
<dbReference type="Proteomes" id="UP001156856">
    <property type="component" value="Unassembled WGS sequence"/>
</dbReference>
<reference evidence="4" key="2">
    <citation type="journal article" date="2019" name="Int. J. Syst. Evol. Microbiol.">
        <title>The Global Catalogue of Microorganisms (GCM) 10K type strain sequencing project: providing services to taxonomists for standard genome sequencing and annotation.</title>
        <authorList>
            <consortium name="The Broad Institute Genomics Platform"/>
            <consortium name="The Broad Institute Genome Sequencing Center for Infectious Disease"/>
            <person name="Wu L."/>
            <person name="Ma J."/>
        </authorList>
    </citation>
    <scope>NUCLEOTIDE SEQUENCE [LARGE SCALE GENOMIC DNA]</scope>
    <source>
        <strain evidence="4">NBRC 107715</strain>
    </source>
</reference>
<dbReference type="Proteomes" id="UP000321960">
    <property type="component" value="Unassembled WGS sequence"/>
</dbReference>
<dbReference type="AlphaFoldDB" id="A0A512IX89"/>
<accession>A0A512IX89</accession>
<name>A0A512IX89_9HYPH</name>
<dbReference type="InterPro" id="IPR014845">
    <property type="entry name" value="GYD/TTHA1554"/>
</dbReference>
<comment type="caution">
    <text evidence="1">The sequence shown here is derived from an EMBL/GenBank/DDBJ whole genome shotgun (WGS) entry which is preliminary data.</text>
</comment>
<sequence>MPLFITQGRFTTQAVRGMMATPENREEALRELIEASGGTLRGYYFTFGEYDFLTISEGSVEGMASGLIVGAATGAVTDLRTSLAMSAHEMQDAFSAASKVTERFKPAGAPRGSAL</sequence>
<dbReference type="Pfam" id="PF08734">
    <property type="entry name" value="GYD"/>
    <property type="match status" value="1"/>
</dbReference>
<reference evidence="2" key="1">
    <citation type="journal article" date="2014" name="Int. J. Syst. Evol. Microbiol.">
        <title>Complete genome of a new Firmicutes species belonging to the dominant human colonic microbiota ('Ruminococcus bicirculans') reveals two chromosomes and a selective capacity to utilize plant glucans.</title>
        <authorList>
            <consortium name="NISC Comparative Sequencing Program"/>
            <person name="Wegmann U."/>
            <person name="Louis P."/>
            <person name="Goesmann A."/>
            <person name="Henrissat B."/>
            <person name="Duncan S.H."/>
            <person name="Flint H.J."/>
        </authorList>
    </citation>
    <scope>NUCLEOTIDE SEQUENCE</scope>
    <source>
        <strain evidence="2">NBRC 107715</strain>
    </source>
</reference>
<organism evidence="1 3">
    <name type="scientific">Methylobacterium oxalidis</name>
    <dbReference type="NCBI Taxonomy" id="944322"/>
    <lineage>
        <taxon>Bacteria</taxon>
        <taxon>Pseudomonadati</taxon>
        <taxon>Pseudomonadota</taxon>
        <taxon>Alphaproteobacteria</taxon>
        <taxon>Hyphomicrobiales</taxon>
        <taxon>Methylobacteriaceae</taxon>
        <taxon>Methylobacterium</taxon>
    </lineage>
</organism>
<evidence type="ECO:0008006" key="5">
    <source>
        <dbReference type="Google" id="ProtNLM"/>
    </source>
</evidence>
<evidence type="ECO:0000313" key="1">
    <source>
        <dbReference type="EMBL" id="GEP02334.1"/>
    </source>
</evidence>
<keyword evidence="4" id="KW-1185">Reference proteome</keyword>
<evidence type="ECO:0000313" key="3">
    <source>
        <dbReference type="Proteomes" id="UP000321960"/>
    </source>
</evidence>
<proteinExistence type="predicted"/>
<evidence type="ECO:0000313" key="2">
    <source>
        <dbReference type="EMBL" id="GLS67713.1"/>
    </source>
</evidence>
<evidence type="ECO:0000313" key="4">
    <source>
        <dbReference type="Proteomes" id="UP001156856"/>
    </source>
</evidence>
<reference evidence="2" key="4">
    <citation type="submission" date="2023-01" db="EMBL/GenBank/DDBJ databases">
        <title>Draft genome sequence of Methylobacterium oxalidis strain NBRC 107715.</title>
        <authorList>
            <person name="Sun Q."/>
            <person name="Mori K."/>
        </authorList>
    </citation>
    <scope>NUCLEOTIDE SEQUENCE</scope>
    <source>
        <strain evidence="2">NBRC 107715</strain>
    </source>
</reference>